<accession>A0A8I2ZHW5</accession>
<reference evidence="2" key="1">
    <citation type="journal article" date="2021" name="Mol. Plant Pathol.">
        <title>A 20-kb lineage-specific genomic region tames virulence in pathogenic amphidiploid Verticillium longisporum.</title>
        <authorList>
            <person name="Harting R."/>
            <person name="Starke J."/>
            <person name="Kusch H."/>
            <person name="Poggeler S."/>
            <person name="Maurus I."/>
            <person name="Schluter R."/>
            <person name="Landesfeind M."/>
            <person name="Bulla I."/>
            <person name="Nowrousian M."/>
            <person name="de Jonge R."/>
            <person name="Stahlhut G."/>
            <person name="Hoff K.J."/>
            <person name="Asshauer K.P."/>
            <person name="Thurmer A."/>
            <person name="Stanke M."/>
            <person name="Daniel R."/>
            <person name="Morgenstern B."/>
            <person name="Thomma B.P.H.J."/>
            <person name="Kronstad J.W."/>
            <person name="Braus-Stromeyer S.A."/>
            <person name="Braus G.H."/>
        </authorList>
    </citation>
    <scope>NUCLEOTIDE SEQUENCE</scope>
    <source>
        <strain evidence="2">Vl32</strain>
    </source>
</reference>
<comment type="caution">
    <text evidence="2">The sequence shown here is derived from an EMBL/GenBank/DDBJ whole genome shotgun (WGS) entry which is preliminary data.</text>
</comment>
<dbReference type="EMBL" id="JAEMWZ010000194">
    <property type="protein sequence ID" value="KAG7131942.1"/>
    <property type="molecule type" value="Genomic_DNA"/>
</dbReference>
<feature type="region of interest" description="Disordered" evidence="1">
    <location>
        <begin position="28"/>
        <end position="68"/>
    </location>
</feature>
<proteinExistence type="predicted"/>
<evidence type="ECO:0000313" key="2">
    <source>
        <dbReference type="EMBL" id="KAG7131942.1"/>
    </source>
</evidence>
<feature type="compositionally biased region" description="Basic and acidic residues" evidence="1">
    <location>
        <begin position="29"/>
        <end position="39"/>
    </location>
</feature>
<evidence type="ECO:0000313" key="3">
    <source>
        <dbReference type="Proteomes" id="UP000689129"/>
    </source>
</evidence>
<organism evidence="2 3">
    <name type="scientific">Verticillium longisporum</name>
    <name type="common">Verticillium dahliae var. longisporum</name>
    <dbReference type="NCBI Taxonomy" id="100787"/>
    <lineage>
        <taxon>Eukaryota</taxon>
        <taxon>Fungi</taxon>
        <taxon>Dikarya</taxon>
        <taxon>Ascomycota</taxon>
        <taxon>Pezizomycotina</taxon>
        <taxon>Sordariomycetes</taxon>
        <taxon>Hypocreomycetidae</taxon>
        <taxon>Glomerellales</taxon>
        <taxon>Plectosphaerellaceae</taxon>
        <taxon>Verticillium</taxon>
    </lineage>
</organism>
<dbReference type="Proteomes" id="UP000689129">
    <property type="component" value="Unassembled WGS sequence"/>
</dbReference>
<sequence>MRQSRRRNGSAILLDSLRGDYYTSLAQPRRRDGYNDRVDQIVTGPRGEAPPEYPATRTDRCLPRPSAP</sequence>
<evidence type="ECO:0000256" key="1">
    <source>
        <dbReference type="SAM" id="MobiDB-lite"/>
    </source>
</evidence>
<name>A0A8I2ZHW5_VERLO</name>
<gene>
    <name evidence="2" type="ORF">HYQ45_009553</name>
</gene>
<protein>
    <submittedName>
        <fullName evidence="2">Uncharacterized protein</fullName>
    </submittedName>
</protein>
<dbReference type="AlphaFoldDB" id="A0A8I2ZHW5"/>